<dbReference type="Gene3D" id="3.30.70.3290">
    <property type="match status" value="4"/>
</dbReference>
<dbReference type="SMART" id="SM00827">
    <property type="entry name" value="PKS_AT"/>
    <property type="match status" value="2"/>
</dbReference>
<dbReference type="InterPro" id="IPR050091">
    <property type="entry name" value="PKS_NRPS_Biosynth_Enz"/>
</dbReference>
<dbReference type="InterPro" id="IPR049900">
    <property type="entry name" value="PKS_mFAS_DH"/>
</dbReference>
<dbReference type="CDD" id="cd08956">
    <property type="entry name" value="KR_3_FAS_SDR_x"/>
    <property type="match status" value="1"/>
</dbReference>
<dbReference type="Pfam" id="PF02801">
    <property type="entry name" value="Ketoacyl-synt_C"/>
    <property type="match status" value="3"/>
</dbReference>
<dbReference type="InterPro" id="IPR036291">
    <property type="entry name" value="NAD(P)-bd_dom_sf"/>
</dbReference>
<dbReference type="InterPro" id="IPR020807">
    <property type="entry name" value="PKS_DH"/>
</dbReference>
<dbReference type="InterPro" id="IPR042104">
    <property type="entry name" value="PKS_dehydratase_sf"/>
</dbReference>
<evidence type="ECO:0000256" key="3">
    <source>
        <dbReference type="ARBA" id="ARBA00022679"/>
    </source>
</evidence>
<dbReference type="Pfam" id="PF08659">
    <property type="entry name" value="KR"/>
    <property type="match status" value="2"/>
</dbReference>
<dbReference type="EMBL" id="BOQP01000051">
    <property type="protein sequence ID" value="GIM82413.1"/>
    <property type="molecule type" value="Genomic_DNA"/>
</dbReference>
<proteinExistence type="predicted"/>
<dbReference type="Pfam" id="PF00550">
    <property type="entry name" value="PP-binding"/>
    <property type="match status" value="3"/>
</dbReference>
<dbReference type="InterPro" id="IPR032821">
    <property type="entry name" value="PKS_assoc"/>
</dbReference>
<dbReference type="GO" id="GO:0004312">
    <property type="term" value="F:fatty acid synthase activity"/>
    <property type="evidence" value="ECO:0007669"/>
    <property type="project" value="TreeGrafter"/>
</dbReference>
<dbReference type="Gene3D" id="6.10.140.1830">
    <property type="match status" value="1"/>
</dbReference>
<dbReference type="FunFam" id="1.10.1200.10:FF:000007">
    <property type="entry name" value="Probable polyketide synthase pks17"/>
    <property type="match status" value="2"/>
</dbReference>
<evidence type="ECO:0000256" key="4">
    <source>
        <dbReference type="ARBA" id="ARBA00023268"/>
    </source>
</evidence>
<feature type="domain" description="Ketosynthase family 3 (KS3)" evidence="8">
    <location>
        <begin position="9"/>
        <end position="421"/>
    </location>
</feature>
<evidence type="ECO:0000313" key="10">
    <source>
        <dbReference type="EMBL" id="GIM82413.1"/>
    </source>
</evidence>
<dbReference type="PROSITE" id="PS52004">
    <property type="entry name" value="KS3_2"/>
    <property type="match status" value="3"/>
</dbReference>
<dbReference type="SMART" id="SM00823">
    <property type="entry name" value="PKS_PP"/>
    <property type="match status" value="3"/>
</dbReference>
<evidence type="ECO:0000313" key="11">
    <source>
        <dbReference type="Proteomes" id="UP000680865"/>
    </source>
</evidence>
<dbReference type="Proteomes" id="UP000680865">
    <property type="component" value="Unassembled WGS sequence"/>
</dbReference>
<evidence type="ECO:0000256" key="6">
    <source>
        <dbReference type="PROSITE-ProRule" id="PRU01363"/>
    </source>
</evidence>
<accession>A0A919VYB0</accession>
<dbReference type="GO" id="GO:0031177">
    <property type="term" value="F:phosphopantetheine binding"/>
    <property type="evidence" value="ECO:0007669"/>
    <property type="project" value="InterPro"/>
</dbReference>
<gene>
    <name evidence="10" type="ORF">Aco04nite_81370</name>
</gene>
<dbReference type="InterPro" id="IPR018201">
    <property type="entry name" value="Ketoacyl_synth_AS"/>
</dbReference>
<dbReference type="InterPro" id="IPR049552">
    <property type="entry name" value="PKS_DH_N"/>
</dbReference>
<dbReference type="SUPFAM" id="SSF53901">
    <property type="entry name" value="Thiolase-like"/>
    <property type="match status" value="3"/>
</dbReference>
<feature type="domain" description="PKS/mFAS DH" evidence="9">
    <location>
        <begin position="1661"/>
        <end position="1929"/>
    </location>
</feature>
<dbReference type="InterPro" id="IPR016039">
    <property type="entry name" value="Thiolase-like"/>
</dbReference>
<keyword evidence="4" id="KW-0511">Multifunctional enzyme</keyword>
<feature type="domain" description="Carrier" evidence="7">
    <location>
        <begin position="697"/>
        <end position="771"/>
    </location>
</feature>
<dbReference type="SUPFAM" id="SSF55048">
    <property type="entry name" value="Probable ACP-binding domain of malonyl-CoA ACP transacylase"/>
    <property type="match status" value="2"/>
</dbReference>
<dbReference type="SMART" id="SM00826">
    <property type="entry name" value="PKS_DH"/>
    <property type="match status" value="1"/>
</dbReference>
<dbReference type="Gene3D" id="3.40.366.10">
    <property type="entry name" value="Malonyl-Coenzyme A Acyl Carrier Protein, domain 2"/>
    <property type="match status" value="2"/>
</dbReference>
<dbReference type="PROSITE" id="PS50075">
    <property type="entry name" value="CARRIER"/>
    <property type="match status" value="3"/>
</dbReference>
<dbReference type="InterPro" id="IPR016035">
    <property type="entry name" value="Acyl_Trfase/lysoPLipase"/>
</dbReference>
<dbReference type="Gene3D" id="3.40.50.720">
    <property type="entry name" value="NAD(P)-binding Rossmann-like Domain"/>
    <property type="match status" value="2"/>
</dbReference>
<dbReference type="Gene3D" id="1.10.1200.10">
    <property type="entry name" value="ACP-like"/>
    <property type="match status" value="3"/>
</dbReference>
<dbReference type="InterPro" id="IPR014043">
    <property type="entry name" value="Acyl_transferase_dom"/>
</dbReference>
<sequence length="4050" mass="416623">MSEVNVGGNEPIAVIGMACRLPGAPNPAAFWQLLSDGGDAIREAPAGRRTPDGGTPRGGYLDDVGHFDAGFFGITADEAGAIDPQQRLALELSWEALEDAGIVPAALRGTGTAVFVGAMAGDYATVTQESRTPAAQHTVTALSRGIIANRVSYRLGLRGASVTVDAGQASSLVAVHLACDALRSGQAGIALAAGVHLNLAPESTRQFEAFGALSPDGRAAVFDAAANGTVRGEGGAVVVLKPYARAVADGDHVYCVIRGSAVNNDGGGATLTTPVAAAQQDVLRAAYQRSGLGTGQVQYVELHGTGTPLGDPIEAEALGAVLGAGRDPADPLVVGSVKTNIGHLEGAAGVAGLVKAVLAIAHRRLPASLHFSVADPRIPLDELRLRVQTETSQWPHPGLPLVAGVSAFGMGGTNCHVTLAEAPAPPVVSGGSEAAAVLWPLSALTEAGMRDQARRLAAYARATADTGTDIAAALATGRTHFDIRAAVVGRDRAELVRELDALATDGPARPGPGALVFACPAVIPAEAALLLADAPVFAAEIAAWNAVAGRPGEIRAVAAALITLWRSYGIEPYAISDGPLAAYFRGELTRDEIARDSTPATELTFRVGAPDATAAEPSDAMLTGGLPGFLTALAGLVTAGYDPDWDAAHAGRPRTRAALPTYAFQRERHWLPDPPDAAPAPAATSELGRLLAPLSPDERSRAVLDVIREQATATGHAFDERSTFKDLGFDSIGSVDLRNRLAAGTGLPLASTVLFDHPTPLRLARHLLERATPAAGTPTGTARAVVDPGDPVVIVGMGCRFAGGVENPDDLWRLLADGGDAIGEFPADRGWDPAAVFGPASGGVLPAGAFLTGAADFDAAFFGISPREATAMDPQQRVLLETAWEAVEHGGIDPAGLRGTATGVFIGATAQEYGPRLYEAPEAIEGHLLTGTTISVASGRIAYVLGTEGPAVTVDTACSSSLVALHLAAQSLRSGECDLALAGGVTVMPSPGMFAEFSRQRGLAPDGRCKAFAEGADGTGWGEGVGVLLLERLSDARSNNHTILAVVRGSAVNQDGASNGLTAPNGPSQERVIRQALASAGLRSSDVDVVEAHGTGTRLGDPIEAQALLATYGQDRDQPLFLGSVKSNIGHTQAAAGVAGVIKMVLAMRHGELPRTLHADTPSSYVDWTTGRIELLTSARPWTGGDRTRRAGISSFGISGTNAHVVIEEPPATPAVAPAADDRPYPWLISAKSPAALLAQAERLSGYAGDAVPDIAAVARGLLSGRAALGFRAAVVARNAAGFVAALEKLEPGAAAVPGDGDVVMVFPGQGGQWLGMAADLLASSPVFAARIADCEAALAPQVDWSLTEVLTGDDDWWMSRVDVVQPVLWAVMVSLAAVWESLGVEISAVIGHSQGEIAAAVVAGALSVEDGALIVTARSRLLRSLAGTGGMVAVGAGRDRVLELLDGLDDAGVAAVNGPTSVVVSGGTAHLDELVARCESAGVWCRRVPVDYASHSAHVDAVKDDLLAALAGVTPRAARVPFQSTVTGARAAGETLDAGYWFENLRRPVRFDDAVRALVADGRTLFVEASPHPVLTAAMSEHAAAVGTLRRDEGGWDQMLRAAGQLWAAGGNVDWTAVLGVATAPPVGLPTYAFQRERYWHPAAIGTADLATAGLADGSHPLLAAAVSFADDDGMVLTGRLSTAAHPWLVDHVVQDRILFPGTGFVELALHAARQAGAGSLRDLTIEAPLMLGDDRVQLQVRVGTSDASGDRTVRVSARPEGSDTWTVHATGVLAPGAAEPGFDLSVWPPPGAEPIDIDDLYPAVARRGLDYGPAFQGLRRAWRSGGDVYADVDLPADPDGYALHPALLDAALHTLYAGDLLSDPTRPALPFAWSGVHRYADGATSLRVHTIGLGADTVALRIADPAGTPVAVVDSLALRPIDAGALSTGAAAVRDSLFAVEWTALPPAPAPSPDRATPVVVAAPGLAAALGLPDTAGVPGDAELVLLSARDTGGDIAGLPGRVRTHLGTLLATLTPLLAGDARIVVVTQRAVPAGGGVEDLTGGAVWGLLRSAQTENPGRIVLADVDGTAASWAALRDAVQRDEPQLALRDGTVLVPRLTRAAAASADAAEAAPVIEGTVLVTGGTGVLGALIAERLVTRHGVRRLVLTGRQGPAAAGAAELVDRLRALGAQAEAVACDAADRTALAGLIAGLPADAPLTGVVHCAGLLADGLFTALTPDRLDRVLRPKADAAVHLHELTAGLGLRWFVAFSSVQATLGGAGQANYAAANGFLDALMSYRRDRGLPGVAMAWGLWAEATGLTAHLGARDLARVGNGLSTEDGLALFDAVLDGPDAHVVPARLDLRSIRERAATGEVPPLLRRLAPPAPRRAATATGGSGLAQRLAALTVTEQQHALLDLVREQAATVLGYPDASAVDPGRVVKDLGLDSLTAVELSNRLAAATGLRLPATLIFTHPTLAAVAEALHGKLTVADAAAPQAPSPATALPSDEPIAIIGMGCRYPGGVEGPDDLWRLVADGVDAIGPFPADRGWDTDALYDPDPDRSGHTYAVHGGFLRDAARFDAGFFGVSPREALTMDPQQRLLLETAWEAFESAGIDPDSARGSRTGVFAGLMYHDYASLLETGTDADGYRITGGAGSVVSGRVSYALALEGPALTVDTACSSSLVATHLAAGALRRGECTMALAGGVTVMATPATFVDFSRQRGLSPDGRCKSFSAAADGTGWSEGSGLLLLERLSDAQRNGHPVLAVIRGSAVNSDGTSNGLTAPNGGSQQRVIAQALSAAGLVPADVDAAEAHGTGTALGDPIEAEALIAAYGPGRAADRPLWLGSLKSNIGHTQAAAGVGAVIKMVMAIRYGRLPRTLHVDAPSPHVDWSSGAVELLTEAREWPGADRPRRAAVSAFGISGTNAHLILEQAPFTAEPAATPPVRGPLPVLLSARSAAALRAQAGRLLDHLGDGPGPDLAELGAALISGRARHEHRAAVLTGTLAGAVDGLAAIRDSDGDGYDNPDVLAGTARDGRLALLFTGQGAQRPGMGRALYERFPVFAAAFDAVAERLDWPLREVMDTERVHETRYTQASLFAIEVAVFRLLESLGIVPDQLLGHSIGELAAAHVAGVLSLDDAVALVAARGRLMQALPAGGAMLAIEADEETVREMIGPDLDLAAVNGPRAVVVSGPAGAVEALDTTGCRTARLTVSHAFHSSLMDPMLDDFRAVAEAVTYHAPRIPIVSNLTGEPITAFDAGYWVRHARGTVRFADGVRHLADQGVTRFLEVGPSGVLTAMAQTTLDGDEVVVAAVLEDEVESLLRAVVTLHVAGVPVELGAVFPAAPRRVALPTYPFQRSRYWPEPQQAAVSRADEAENAFWAAIDRGDVAALADRLPGTDGLETIVPALAAWHRGHRAAAAADALRYRITWTPADLPSGGRVSGTWLVIVPTGVVADDVLAALRAGGADVRELSVDETDLDPARLAGRLHATDARPAGVVALLGPATDPLPGHEAVPAGLAIAVALVRALTDLGGDTPLWCLTRGAVSTGPADVPGDPAQAALWGLGRVAALEQPGLWGGLVDLPAVLDDRAGRGLVEVLATRTEDQVALRDSGVLGRRLIRATPAAPAPDHDDPVTGTVLITGGTGALGAETARWLAAGGTPHLLLVSRRGPDAPGAAELTAELAALGARATVVAADVTDRAALAGLIASVPADLPLTGVVHTAGIVDDAVLTALTPERLDSVLRVKTVAAGHLDDLTAGLGLTMFVLFSSLAGSVGNPGQANYAAANAWLDALAERRRHRGQPATALAWGPWAEAGMAGGADIAAGMRRAGLRPLAAPDALAALRASRYGTDAAVTIADVDWEQFGAGFTAARPSPLLDILAPAGTAPAETGATSHERLAALPAEDRERALMDLVRSRAARILGHRDAAAIGKDRAFRDLGFDSLTAVQLRNLLGQGTGLALAPTLVFDHPTPADLAAYLASRFGDDGPPAVTDEIDRLEAALFGVTPGADVRDAITTRLRDLLDKWNKAHGEPAEAQEFDGDFDQATADEMLELIQREFGSPQ</sequence>
<protein>
    <submittedName>
        <fullName evidence="10">Uncharacterized protein</fullName>
    </submittedName>
</protein>
<feature type="domain" description="Ketosynthase family 3 (KS3)" evidence="8">
    <location>
        <begin position="2491"/>
        <end position="2916"/>
    </location>
</feature>
<evidence type="ECO:0000256" key="5">
    <source>
        <dbReference type="ARBA" id="ARBA00023315"/>
    </source>
</evidence>
<dbReference type="GO" id="GO:0004315">
    <property type="term" value="F:3-oxoacyl-[acyl-carrier-protein] synthase activity"/>
    <property type="evidence" value="ECO:0007669"/>
    <property type="project" value="InterPro"/>
</dbReference>
<keyword evidence="1" id="KW-0596">Phosphopantetheine</keyword>
<dbReference type="InterPro" id="IPR013968">
    <property type="entry name" value="PKS_KR"/>
</dbReference>
<dbReference type="NCBIfam" id="NF045894">
    <property type="entry name" value="PKS_plus_SDR"/>
    <property type="match status" value="1"/>
</dbReference>
<name>A0A919VYB0_9ACTN</name>
<keyword evidence="5" id="KW-0012">Acyltransferase</keyword>
<dbReference type="InterPro" id="IPR049551">
    <property type="entry name" value="PKS_DH_C"/>
</dbReference>
<dbReference type="InterPro" id="IPR036736">
    <property type="entry name" value="ACP-like_sf"/>
</dbReference>
<feature type="domain" description="Carrier" evidence="7">
    <location>
        <begin position="3895"/>
        <end position="3970"/>
    </location>
</feature>
<dbReference type="RefSeq" id="WP_213002517.1">
    <property type="nucleotide sequence ID" value="NZ_BAAATW010000002.1"/>
</dbReference>
<dbReference type="CDD" id="cd08952">
    <property type="entry name" value="KR_1_SDR_x"/>
    <property type="match status" value="1"/>
</dbReference>
<evidence type="ECO:0000259" key="8">
    <source>
        <dbReference type="PROSITE" id="PS52004"/>
    </source>
</evidence>
<feature type="domain" description="Ketosynthase family 3 (KS3)" evidence="8">
    <location>
        <begin position="789"/>
        <end position="1209"/>
    </location>
</feature>
<dbReference type="InterPro" id="IPR014030">
    <property type="entry name" value="Ketoacyl_synth_N"/>
</dbReference>
<dbReference type="Pfam" id="PF18369">
    <property type="entry name" value="PKS_DE"/>
    <property type="match status" value="1"/>
</dbReference>
<dbReference type="SMART" id="SM00825">
    <property type="entry name" value="PKS_KS"/>
    <property type="match status" value="3"/>
</dbReference>
<dbReference type="Gene3D" id="3.40.47.10">
    <property type="match status" value="3"/>
</dbReference>
<dbReference type="PANTHER" id="PTHR43775:SF51">
    <property type="entry name" value="INACTIVE PHENOLPHTHIOCEROL SYNTHESIS POLYKETIDE SYNTHASE TYPE I PKS1-RELATED"/>
    <property type="match status" value="1"/>
</dbReference>
<dbReference type="InterPro" id="IPR016036">
    <property type="entry name" value="Malonyl_transacylase_ACP-bd"/>
</dbReference>
<dbReference type="InterPro" id="IPR020806">
    <property type="entry name" value="PKS_PP-bd"/>
</dbReference>
<dbReference type="PANTHER" id="PTHR43775">
    <property type="entry name" value="FATTY ACID SYNTHASE"/>
    <property type="match status" value="1"/>
</dbReference>
<organism evidence="10 11">
    <name type="scientific">Winogradskya consettensis</name>
    <dbReference type="NCBI Taxonomy" id="113560"/>
    <lineage>
        <taxon>Bacteria</taxon>
        <taxon>Bacillati</taxon>
        <taxon>Actinomycetota</taxon>
        <taxon>Actinomycetes</taxon>
        <taxon>Micromonosporales</taxon>
        <taxon>Micromonosporaceae</taxon>
        <taxon>Winogradskya</taxon>
    </lineage>
</organism>
<dbReference type="Pfam" id="PF16197">
    <property type="entry name" value="KAsynt_C_assoc"/>
    <property type="match status" value="3"/>
</dbReference>
<dbReference type="CDD" id="cd00833">
    <property type="entry name" value="PKS"/>
    <property type="match status" value="3"/>
</dbReference>
<dbReference type="PROSITE" id="PS52019">
    <property type="entry name" value="PKS_MFAS_DH"/>
    <property type="match status" value="1"/>
</dbReference>
<dbReference type="GO" id="GO:0006633">
    <property type="term" value="P:fatty acid biosynthetic process"/>
    <property type="evidence" value="ECO:0007669"/>
    <property type="project" value="InterPro"/>
</dbReference>
<feature type="region of interest" description="C-terminal hotdog fold" evidence="6">
    <location>
        <begin position="1794"/>
        <end position="1929"/>
    </location>
</feature>
<evidence type="ECO:0000256" key="1">
    <source>
        <dbReference type="ARBA" id="ARBA00022450"/>
    </source>
</evidence>
<dbReference type="InterPro" id="IPR041618">
    <property type="entry name" value="PKS_DE"/>
</dbReference>
<dbReference type="FunFam" id="3.40.366.10:FF:000002">
    <property type="entry name" value="Probable polyketide synthase 2"/>
    <property type="match status" value="1"/>
</dbReference>
<dbReference type="Pfam" id="PF14765">
    <property type="entry name" value="PS-DH"/>
    <property type="match status" value="1"/>
</dbReference>
<reference evidence="10" key="1">
    <citation type="submission" date="2021-03" db="EMBL/GenBank/DDBJ databases">
        <title>Whole genome shotgun sequence of Actinoplanes consettensis NBRC 14913.</title>
        <authorList>
            <person name="Komaki H."/>
            <person name="Tamura T."/>
        </authorList>
    </citation>
    <scope>NUCLEOTIDE SEQUENCE</scope>
    <source>
        <strain evidence="10">NBRC 14913</strain>
    </source>
</reference>
<evidence type="ECO:0000259" key="7">
    <source>
        <dbReference type="PROSITE" id="PS50075"/>
    </source>
</evidence>
<dbReference type="SUPFAM" id="SSF52151">
    <property type="entry name" value="FabD/lysophospholipase-like"/>
    <property type="match status" value="2"/>
</dbReference>
<keyword evidence="3" id="KW-0808">Transferase</keyword>
<dbReference type="Pfam" id="PF00109">
    <property type="entry name" value="ketoacyl-synt"/>
    <property type="match status" value="3"/>
</dbReference>
<evidence type="ECO:0000259" key="9">
    <source>
        <dbReference type="PROSITE" id="PS52019"/>
    </source>
</evidence>
<dbReference type="InterPro" id="IPR020841">
    <property type="entry name" value="PKS_Beta-ketoAc_synthase_dom"/>
</dbReference>
<dbReference type="SMART" id="SM01294">
    <property type="entry name" value="PKS_PP_betabranch"/>
    <property type="match status" value="2"/>
</dbReference>
<dbReference type="InterPro" id="IPR057326">
    <property type="entry name" value="KR_dom"/>
</dbReference>
<dbReference type="FunFam" id="3.40.47.10:FF:000019">
    <property type="entry name" value="Polyketide synthase type I"/>
    <property type="match status" value="2"/>
</dbReference>
<keyword evidence="11" id="KW-1185">Reference proteome</keyword>
<comment type="caution">
    <text evidence="10">The sequence shown here is derived from an EMBL/GenBank/DDBJ whole genome shotgun (WGS) entry which is preliminary data.</text>
</comment>
<keyword evidence="2" id="KW-0597">Phosphoprotein</keyword>
<dbReference type="SUPFAM" id="SSF51735">
    <property type="entry name" value="NAD(P)-binding Rossmann-fold domains"/>
    <property type="match status" value="4"/>
</dbReference>
<dbReference type="InterPro" id="IPR014031">
    <property type="entry name" value="Ketoacyl_synth_C"/>
</dbReference>
<dbReference type="InterPro" id="IPR001227">
    <property type="entry name" value="Ac_transferase_dom_sf"/>
</dbReference>
<dbReference type="PROSITE" id="PS00012">
    <property type="entry name" value="PHOSPHOPANTETHEINE"/>
    <property type="match status" value="3"/>
</dbReference>
<dbReference type="Gene3D" id="3.10.129.110">
    <property type="entry name" value="Polyketide synthase dehydratase"/>
    <property type="match status" value="1"/>
</dbReference>
<evidence type="ECO:0000256" key="2">
    <source>
        <dbReference type="ARBA" id="ARBA00022553"/>
    </source>
</evidence>
<dbReference type="Pfam" id="PF21089">
    <property type="entry name" value="PKS_DH_N"/>
    <property type="match status" value="1"/>
</dbReference>
<dbReference type="SMART" id="SM00822">
    <property type="entry name" value="PKS_KR"/>
    <property type="match status" value="2"/>
</dbReference>
<feature type="active site" description="Proton donor; for dehydratase activity" evidence="6">
    <location>
        <position position="1851"/>
    </location>
</feature>
<dbReference type="InterPro" id="IPR006162">
    <property type="entry name" value="Ppantetheine_attach_site"/>
</dbReference>
<dbReference type="SUPFAM" id="SSF47336">
    <property type="entry name" value="ACP-like"/>
    <property type="match status" value="3"/>
</dbReference>
<feature type="domain" description="Carrier" evidence="7">
    <location>
        <begin position="2396"/>
        <end position="2471"/>
    </location>
</feature>
<feature type="active site" description="Proton acceptor; for dehydratase activity" evidence="6">
    <location>
        <position position="1693"/>
    </location>
</feature>
<dbReference type="InterPro" id="IPR009081">
    <property type="entry name" value="PP-bd_ACP"/>
</dbReference>
<dbReference type="Pfam" id="PF00698">
    <property type="entry name" value="Acyl_transf_1"/>
    <property type="match status" value="2"/>
</dbReference>
<feature type="region of interest" description="N-terminal hotdog fold" evidence="6">
    <location>
        <begin position="1661"/>
        <end position="1782"/>
    </location>
</feature>
<dbReference type="PROSITE" id="PS00606">
    <property type="entry name" value="KS3_1"/>
    <property type="match status" value="1"/>
</dbReference>